<dbReference type="Proteomes" id="UP000887568">
    <property type="component" value="Unplaced"/>
</dbReference>
<evidence type="ECO:0000313" key="7">
    <source>
        <dbReference type="EnsemblMetazoa" id="XP_038054216.1"/>
    </source>
</evidence>
<evidence type="ECO:0000259" key="6">
    <source>
        <dbReference type="PROSITE" id="PS51635"/>
    </source>
</evidence>
<dbReference type="AlphaFoldDB" id="A0A913ZT07"/>
<feature type="compositionally biased region" description="Polar residues" evidence="5">
    <location>
        <begin position="282"/>
        <end position="299"/>
    </location>
</feature>
<evidence type="ECO:0000313" key="8">
    <source>
        <dbReference type="Proteomes" id="UP000887568"/>
    </source>
</evidence>
<dbReference type="OMA" id="FYDTEGW"/>
<evidence type="ECO:0000256" key="5">
    <source>
        <dbReference type="SAM" id="MobiDB-lite"/>
    </source>
</evidence>
<feature type="compositionally biased region" description="Basic and acidic residues" evidence="5">
    <location>
        <begin position="261"/>
        <end position="274"/>
    </location>
</feature>
<dbReference type="SUPFAM" id="SSF52151">
    <property type="entry name" value="FabD/lysophospholipase-like"/>
    <property type="match status" value="1"/>
</dbReference>
<dbReference type="GeneID" id="119726555"/>
<reference evidence="7" key="1">
    <citation type="submission" date="2022-11" db="UniProtKB">
        <authorList>
            <consortium name="EnsemblMetazoa"/>
        </authorList>
    </citation>
    <scope>IDENTIFICATION</scope>
</reference>
<keyword evidence="1 4" id="KW-0378">Hydrolase</keyword>
<feature type="active site" description="Proton acceptor" evidence="4">
    <location>
        <position position="691"/>
    </location>
</feature>
<evidence type="ECO:0000256" key="4">
    <source>
        <dbReference type="PROSITE-ProRule" id="PRU01161"/>
    </source>
</evidence>
<evidence type="ECO:0000256" key="2">
    <source>
        <dbReference type="ARBA" id="ARBA00022963"/>
    </source>
</evidence>
<dbReference type="CDD" id="cd07211">
    <property type="entry name" value="Pat_PNPLA8"/>
    <property type="match status" value="1"/>
</dbReference>
<dbReference type="GO" id="GO:0016042">
    <property type="term" value="P:lipid catabolic process"/>
    <property type="evidence" value="ECO:0007669"/>
    <property type="project" value="UniProtKB-UniRule"/>
</dbReference>
<feature type="region of interest" description="Disordered" evidence="5">
    <location>
        <begin position="228"/>
        <end position="312"/>
    </location>
</feature>
<dbReference type="RefSeq" id="XP_038054216.1">
    <property type="nucleotide sequence ID" value="XM_038198288.1"/>
</dbReference>
<dbReference type="Pfam" id="PF01734">
    <property type="entry name" value="Patatin"/>
    <property type="match status" value="1"/>
</dbReference>
<dbReference type="InterPro" id="IPR002641">
    <property type="entry name" value="PNPLA_dom"/>
</dbReference>
<dbReference type="OrthoDB" id="630895at2759"/>
<feature type="compositionally biased region" description="Basic and acidic residues" evidence="5">
    <location>
        <begin position="164"/>
        <end position="179"/>
    </location>
</feature>
<dbReference type="GO" id="GO:0019369">
    <property type="term" value="P:arachidonate metabolic process"/>
    <property type="evidence" value="ECO:0007669"/>
    <property type="project" value="TreeGrafter"/>
</dbReference>
<feature type="compositionally biased region" description="Low complexity" evidence="5">
    <location>
        <begin position="300"/>
        <end position="312"/>
    </location>
</feature>
<feature type="short sequence motif" description="GXSXG" evidence="4">
    <location>
        <begin position="545"/>
        <end position="549"/>
    </location>
</feature>
<dbReference type="CTD" id="50640"/>
<dbReference type="PROSITE" id="PS51635">
    <property type="entry name" value="PNPLA"/>
    <property type="match status" value="1"/>
</dbReference>
<evidence type="ECO:0000256" key="1">
    <source>
        <dbReference type="ARBA" id="ARBA00022801"/>
    </source>
</evidence>
<proteinExistence type="predicted"/>
<feature type="compositionally biased region" description="Polar residues" evidence="5">
    <location>
        <begin position="129"/>
        <end position="149"/>
    </location>
</feature>
<feature type="domain" description="PNPLA" evidence="6">
    <location>
        <begin position="509"/>
        <end position="704"/>
    </location>
</feature>
<dbReference type="GO" id="GO:0047499">
    <property type="term" value="F:calcium-independent phospholipase A2 activity"/>
    <property type="evidence" value="ECO:0007669"/>
    <property type="project" value="TreeGrafter"/>
</dbReference>
<feature type="compositionally biased region" description="Basic and acidic residues" evidence="5">
    <location>
        <begin position="186"/>
        <end position="197"/>
    </location>
</feature>
<feature type="compositionally biased region" description="Basic and acidic residues" evidence="5">
    <location>
        <begin position="386"/>
        <end position="396"/>
    </location>
</feature>
<keyword evidence="8" id="KW-1185">Reference proteome</keyword>
<dbReference type="PANTHER" id="PTHR24185">
    <property type="entry name" value="CALCIUM-INDEPENDENT PHOSPHOLIPASE A2-GAMMA"/>
    <property type="match status" value="1"/>
</dbReference>
<keyword evidence="3 4" id="KW-0443">Lipid metabolism</keyword>
<accession>A0A913ZT07</accession>
<feature type="compositionally biased region" description="Basic and acidic residues" evidence="5">
    <location>
        <begin position="119"/>
        <end position="128"/>
    </location>
</feature>
<evidence type="ECO:0000256" key="3">
    <source>
        <dbReference type="ARBA" id="ARBA00023098"/>
    </source>
</evidence>
<dbReference type="EnsemblMetazoa" id="XM_038198288.1">
    <property type="protein sequence ID" value="XP_038054216.1"/>
    <property type="gene ID" value="LOC119726555"/>
</dbReference>
<sequence length="840" mass="92943">MKVVIATMSHGHRRLALAAQKSLHGCGFVCWCSQPGKPGANGNPVVALGLRPCSSKATENEDAIEKDQKQRGQSTFQERLKYLRTSLAATGVRVQDNVHSSREKFLGTFFSLQTQPENGEAKHSESKSETCLGSSSEPKQSDVDASSISPVDDERCNPPATFDPELHEANGSEEQRGVQEESPSEDANRKSPSEDTNGKYARTDFWVNIPSFQDRINRLKVPFWGSVSQKADTGDESQTKINSVDLCKPNDSKGAVGQQFESRDADSLKPESHDVTAAAESNLESENPSDQQPQDSTIKPSTLSSVTSSIPSINLTSTAAVQSVIKSFPGRKPSVEMETKVAKKPLQDLEPDAFDLDTSPILSMNVALEEQRAMRGDVGRQVSPAKETEKEAKMRKERAVEAVEAAAKKPRKQIKLVISKTSIDDRTKNLAIGVRSATSNAMRLLKLERLCSHLMQHPESREVAIKERLIPSLLKMQTSWDTALKEQVREALAILGYAAPVKGRGLRILSIDGGGTRGVIAIETLREIESRTAKPIRELFDYVIGVSSGSVLGFLLACGGAPLDECEDLYTQLSQEVFKRNTFLGTSKLFLSHAFYDTEGWIKILKSHNMADVPMISTAKQTECPKVAAVATLMNVGSIKDFLFRNYNLPPGTQSHYRGACKYELWQAARASSAAPGYFEECKLDEYVFQDGGVLTNNPCALAIHECRLLWPETPIQCVVSVGSGRYDPEDGNMEPEYSSLKKKLTNIMSSATDTESVHTVLQDLLPSGTYFRFNPPITEDFLLDENRTEKIQQMQQEARDYLELNELKLVQASGVLSRKKNHLHKAMDWVWLQRQLIQR</sequence>
<feature type="short sequence motif" description="GXGXXG" evidence="4">
    <location>
        <begin position="513"/>
        <end position="518"/>
    </location>
</feature>
<dbReference type="InterPro" id="IPR016035">
    <property type="entry name" value="Acyl_Trfase/lysoPLipase"/>
</dbReference>
<feature type="region of interest" description="Disordered" evidence="5">
    <location>
        <begin position="116"/>
        <end position="204"/>
    </location>
</feature>
<feature type="region of interest" description="Disordered" evidence="5">
    <location>
        <begin position="375"/>
        <end position="396"/>
    </location>
</feature>
<dbReference type="PANTHER" id="PTHR24185:SF1">
    <property type="entry name" value="CALCIUM-INDEPENDENT PHOSPHOLIPASE A2-GAMMA"/>
    <property type="match status" value="1"/>
</dbReference>
<name>A0A913ZT07_PATMI</name>
<protein>
    <recommendedName>
        <fullName evidence="6">PNPLA domain-containing protein</fullName>
    </recommendedName>
</protein>
<keyword evidence="2 4" id="KW-0442">Lipid degradation</keyword>
<dbReference type="InterPro" id="IPR045217">
    <property type="entry name" value="PNPLA8-like"/>
</dbReference>
<feature type="short sequence motif" description="DGA/G" evidence="4">
    <location>
        <begin position="691"/>
        <end position="693"/>
    </location>
</feature>
<dbReference type="GO" id="GO:0016020">
    <property type="term" value="C:membrane"/>
    <property type="evidence" value="ECO:0007669"/>
    <property type="project" value="TreeGrafter"/>
</dbReference>
<dbReference type="Gene3D" id="3.40.1090.10">
    <property type="entry name" value="Cytosolic phospholipase A2 catalytic domain"/>
    <property type="match status" value="1"/>
</dbReference>
<organism evidence="7 8">
    <name type="scientific">Patiria miniata</name>
    <name type="common">Bat star</name>
    <name type="synonym">Asterina miniata</name>
    <dbReference type="NCBI Taxonomy" id="46514"/>
    <lineage>
        <taxon>Eukaryota</taxon>
        <taxon>Metazoa</taxon>
        <taxon>Echinodermata</taxon>
        <taxon>Eleutherozoa</taxon>
        <taxon>Asterozoa</taxon>
        <taxon>Asteroidea</taxon>
        <taxon>Valvatacea</taxon>
        <taxon>Valvatida</taxon>
        <taxon>Asterinidae</taxon>
        <taxon>Patiria</taxon>
    </lineage>
</organism>
<feature type="active site" description="Nucleophile" evidence="4">
    <location>
        <position position="547"/>
    </location>
</feature>